<keyword evidence="5" id="KW-0597">Phosphoprotein</keyword>
<evidence type="ECO:0000313" key="17">
    <source>
        <dbReference type="EMBL" id="MBI6871555.1"/>
    </source>
</evidence>
<dbReference type="RefSeq" id="WP_211141000.1">
    <property type="nucleotide sequence ID" value="NZ_JAEEGB010000003.1"/>
</dbReference>
<evidence type="ECO:0000256" key="6">
    <source>
        <dbReference type="ARBA" id="ARBA00022679"/>
    </source>
</evidence>
<dbReference type="PANTHER" id="PTHR45528:SF1">
    <property type="entry name" value="SENSOR HISTIDINE KINASE CPXA"/>
    <property type="match status" value="1"/>
</dbReference>
<dbReference type="InterPro" id="IPR004358">
    <property type="entry name" value="Sig_transdc_His_kin-like_C"/>
</dbReference>
<keyword evidence="9 17" id="KW-0418">Kinase</keyword>
<dbReference type="PROSITE" id="PS50885">
    <property type="entry name" value="HAMP"/>
    <property type="match status" value="1"/>
</dbReference>
<dbReference type="SUPFAM" id="SSF55874">
    <property type="entry name" value="ATPase domain of HSP90 chaperone/DNA topoisomerase II/histidine kinase"/>
    <property type="match status" value="1"/>
</dbReference>
<dbReference type="Proteomes" id="UP000622687">
    <property type="component" value="Unassembled WGS sequence"/>
</dbReference>
<dbReference type="PANTHER" id="PTHR45528">
    <property type="entry name" value="SENSOR HISTIDINE KINASE CPXA"/>
    <property type="match status" value="1"/>
</dbReference>
<dbReference type="GO" id="GO:0005886">
    <property type="term" value="C:plasma membrane"/>
    <property type="evidence" value="ECO:0007669"/>
    <property type="project" value="UniProtKB-SubCell"/>
</dbReference>
<dbReference type="InterPro" id="IPR050398">
    <property type="entry name" value="HssS/ArlS-like"/>
</dbReference>
<organism evidence="17 18">
    <name type="scientific">Clostridium aciditolerans</name>
    <dbReference type="NCBI Taxonomy" id="339861"/>
    <lineage>
        <taxon>Bacteria</taxon>
        <taxon>Bacillati</taxon>
        <taxon>Bacillota</taxon>
        <taxon>Clostridia</taxon>
        <taxon>Eubacteriales</taxon>
        <taxon>Clostridiaceae</taxon>
        <taxon>Clostridium</taxon>
    </lineage>
</organism>
<dbReference type="InterPro" id="IPR003660">
    <property type="entry name" value="HAMP_dom"/>
</dbReference>
<evidence type="ECO:0000256" key="13">
    <source>
        <dbReference type="ARBA" id="ARBA00023136"/>
    </source>
</evidence>
<dbReference type="CDD" id="cd06225">
    <property type="entry name" value="HAMP"/>
    <property type="match status" value="1"/>
</dbReference>
<keyword evidence="11 14" id="KW-1133">Transmembrane helix</keyword>
<name>A0A934HWC9_9CLOT</name>
<feature type="domain" description="Histidine kinase" evidence="15">
    <location>
        <begin position="200"/>
        <end position="413"/>
    </location>
</feature>
<dbReference type="CDD" id="cd00075">
    <property type="entry name" value="HATPase"/>
    <property type="match status" value="1"/>
</dbReference>
<evidence type="ECO:0000256" key="12">
    <source>
        <dbReference type="ARBA" id="ARBA00023012"/>
    </source>
</evidence>
<dbReference type="PROSITE" id="PS50109">
    <property type="entry name" value="HIS_KIN"/>
    <property type="match status" value="1"/>
</dbReference>
<evidence type="ECO:0000256" key="10">
    <source>
        <dbReference type="ARBA" id="ARBA00022840"/>
    </source>
</evidence>
<evidence type="ECO:0000256" key="11">
    <source>
        <dbReference type="ARBA" id="ARBA00022989"/>
    </source>
</evidence>
<dbReference type="PRINTS" id="PR00344">
    <property type="entry name" value="BCTRLSENSOR"/>
</dbReference>
<gene>
    <name evidence="17" type="ORF">I6U51_02395</name>
</gene>
<dbReference type="SUPFAM" id="SSF47384">
    <property type="entry name" value="Homodimeric domain of signal transducing histidine kinase"/>
    <property type="match status" value="1"/>
</dbReference>
<dbReference type="InterPro" id="IPR003594">
    <property type="entry name" value="HATPase_dom"/>
</dbReference>
<evidence type="ECO:0000256" key="8">
    <source>
        <dbReference type="ARBA" id="ARBA00022741"/>
    </source>
</evidence>
<evidence type="ECO:0000256" key="3">
    <source>
        <dbReference type="ARBA" id="ARBA00012438"/>
    </source>
</evidence>
<evidence type="ECO:0000259" key="15">
    <source>
        <dbReference type="PROSITE" id="PS50109"/>
    </source>
</evidence>
<keyword evidence="12" id="KW-0902">Two-component regulatory system</keyword>
<keyword evidence="18" id="KW-1185">Reference proteome</keyword>
<protein>
    <recommendedName>
        <fullName evidence="3">histidine kinase</fullName>
        <ecNumber evidence="3">2.7.13.3</ecNumber>
    </recommendedName>
</protein>
<dbReference type="EC" id="2.7.13.3" evidence="3"/>
<proteinExistence type="predicted"/>
<evidence type="ECO:0000259" key="16">
    <source>
        <dbReference type="PROSITE" id="PS50885"/>
    </source>
</evidence>
<evidence type="ECO:0000256" key="5">
    <source>
        <dbReference type="ARBA" id="ARBA00022553"/>
    </source>
</evidence>
<feature type="transmembrane region" description="Helical" evidence="14">
    <location>
        <begin position="111"/>
        <end position="130"/>
    </location>
</feature>
<dbReference type="Gene3D" id="3.30.565.10">
    <property type="entry name" value="Histidine kinase-like ATPase, C-terminal domain"/>
    <property type="match status" value="1"/>
</dbReference>
<comment type="caution">
    <text evidence="17">The sequence shown here is derived from an EMBL/GenBank/DDBJ whole genome shotgun (WGS) entry which is preliminary data.</text>
</comment>
<dbReference type="Pfam" id="PF00512">
    <property type="entry name" value="HisKA"/>
    <property type="match status" value="1"/>
</dbReference>
<dbReference type="Gene3D" id="1.10.287.130">
    <property type="match status" value="1"/>
</dbReference>
<dbReference type="InterPro" id="IPR003661">
    <property type="entry name" value="HisK_dim/P_dom"/>
</dbReference>
<feature type="transmembrane region" description="Helical" evidence="14">
    <location>
        <begin position="12"/>
        <end position="32"/>
    </location>
</feature>
<reference evidence="17" key="1">
    <citation type="submission" date="2020-12" db="EMBL/GenBank/DDBJ databases">
        <title>Clostridium thailandense sp. nov., a novel acetogenic bacterium isolated from peat land soil in Thailand.</title>
        <authorList>
            <person name="Chaikitkaew S."/>
            <person name="Birkeland N.K."/>
        </authorList>
    </citation>
    <scope>NUCLEOTIDE SEQUENCE</scope>
    <source>
        <strain evidence="17">DSM 17425</strain>
    </source>
</reference>
<keyword evidence="7 14" id="KW-0812">Transmembrane</keyword>
<keyword evidence="13 14" id="KW-0472">Membrane</keyword>
<evidence type="ECO:0000256" key="1">
    <source>
        <dbReference type="ARBA" id="ARBA00000085"/>
    </source>
</evidence>
<keyword evidence="6" id="KW-0808">Transferase</keyword>
<dbReference type="SMART" id="SM00387">
    <property type="entry name" value="HATPase_c"/>
    <property type="match status" value="1"/>
</dbReference>
<dbReference type="Gene3D" id="6.10.340.10">
    <property type="match status" value="1"/>
</dbReference>
<dbReference type="AlphaFoldDB" id="A0A934HWC9"/>
<dbReference type="InterPro" id="IPR036097">
    <property type="entry name" value="HisK_dim/P_sf"/>
</dbReference>
<evidence type="ECO:0000313" key="18">
    <source>
        <dbReference type="Proteomes" id="UP000622687"/>
    </source>
</evidence>
<dbReference type="EMBL" id="JAEEGB010000003">
    <property type="protein sequence ID" value="MBI6871555.1"/>
    <property type="molecule type" value="Genomic_DNA"/>
</dbReference>
<dbReference type="FunFam" id="3.30.565.10:FF:000006">
    <property type="entry name" value="Sensor histidine kinase WalK"/>
    <property type="match status" value="1"/>
</dbReference>
<dbReference type="Pfam" id="PF02518">
    <property type="entry name" value="HATPase_c"/>
    <property type="match status" value="1"/>
</dbReference>
<accession>A0A934HWC9</accession>
<dbReference type="CDD" id="cd00082">
    <property type="entry name" value="HisKA"/>
    <property type="match status" value="1"/>
</dbReference>
<dbReference type="InterPro" id="IPR036890">
    <property type="entry name" value="HATPase_C_sf"/>
</dbReference>
<dbReference type="SMART" id="SM00388">
    <property type="entry name" value="HisKA"/>
    <property type="match status" value="1"/>
</dbReference>
<comment type="catalytic activity">
    <reaction evidence="1">
        <text>ATP + protein L-histidine = ADP + protein N-phospho-L-histidine.</text>
        <dbReference type="EC" id="2.7.13.3"/>
    </reaction>
</comment>
<keyword evidence="4" id="KW-1003">Cell membrane</keyword>
<dbReference type="GO" id="GO:0005524">
    <property type="term" value="F:ATP binding"/>
    <property type="evidence" value="ECO:0007669"/>
    <property type="project" value="UniProtKB-KW"/>
</dbReference>
<dbReference type="GO" id="GO:0000155">
    <property type="term" value="F:phosphorelay sensor kinase activity"/>
    <property type="evidence" value="ECO:0007669"/>
    <property type="project" value="InterPro"/>
</dbReference>
<evidence type="ECO:0000256" key="14">
    <source>
        <dbReference type="SAM" id="Phobius"/>
    </source>
</evidence>
<dbReference type="InterPro" id="IPR005467">
    <property type="entry name" value="His_kinase_dom"/>
</dbReference>
<evidence type="ECO:0000256" key="2">
    <source>
        <dbReference type="ARBA" id="ARBA00004651"/>
    </source>
</evidence>
<keyword evidence="8" id="KW-0547">Nucleotide-binding</keyword>
<evidence type="ECO:0000256" key="4">
    <source>
        <dbReference type="ARBA" id="ARBA00022475"/>
    </source>
</evidence>
<keyword evidence="10" id="KW-0067">ATP-binding</keyword>
<sequence>MKKYFINPELKLSSSILLFLMIIFLCLESFILKLHHDDLKDDYIKSLGAITVRVINKNPELEKEIIPIITREVSQEEADKGRIILNRYGVNKDLESEVFPYVNKNIKKNNYSIIFLFIFMSAIFFVFNYFQYIFFYKKIRKLTIGAKKVIDGDYDLAINENKEGDFSKLASSFNSMREIIRNNIDALKNEKQFLVDLLSDISHQLKTPLSSMIVYNDILLSKDLSKEQRETFLLNNQNQLNRMNWLIKSMLKLAKLDAKAIEFVKEKQSLNETVQDSIDALGSKALQNNIKIVFKEISEVVFKHDKLWVEEALINIIKNGIEHTAQGGEIIIELSENPIYRRIIIADTGEGIDEKDLPHIFKRFYKAKTSRKSDSVGIGLALAKSIIEAHNGTIEAQSKAGKGTKFIVTFLKY</sequence>
<evidence type="ECO:0000256" key="9">
    <source>
        <dbReference type="ARBA" id="ARBA00022777"/>
    </source>
</evidence>
<feature type="domain" description="HAMP" evidence="16">
    <location>
        <begin position="139"/>
        <end position="185"/>
    </location>
</feature>
<evidence type="ECO:0000256" key="7">
    <source>
        <dbReference type="ARBA" id="ARBA00022692"/>
    </source>
</evidence>
<comment type="subcellular location">
    <subcellularLocation>
        <location evidence="2">Cell membrane</location>
        <topology evidence="2">Multi-pass membrane protein</topology>
    </subcellularLocation>
</comment>